<dbReference type="EMBL" id="NPBV01000002">
    <property type="protein sequence ID" value="PAD22670.1"/>
    <property type="molecule type" value="Genomic_DNA"/>
</dbReference>
<keyword evidence="1" id="KW-1133">Transmembrane helix</keyword>
<reference evidence="2 3" key="1">
    <citation type="submission" date="2017-07" db="EMBL/GenBank/DDBJ databases">
        <title>Isolation and whole genome analysis of endospore-forming bacteria from heroin.</title>
        <authorList>
            <person name="Kalinowski J."/>
            <person name="Ahrens B."/>
            <person name="Al-Dilaimi A."/>
            <person name="Winkler A."/>
            <person name="Wibberg D."/>
            <person name="Schleenbecker U."/>
            <person name="Ruckert C."/>
            <person name="Wolfel R."/>
            <person name="Grass G."/>
        </authorList>
    </citation>
    <scope>NUCLEOTIDE SEQUENCE [LARGE SCALE GENOMIC DNA]</scope>
    <source>
        <strain evidence="2 3">7528</strain>
    </source>
</reference>
<organism evidence="2 3">
    <name type="scientific">Terribacillus saccharophilus</name>
    <dbReference type="NCBI Taxonomy" id="361277"/>
    <lineage>
        <taxon>Bacteria</taxon>
        <taxon>Bacillati</taxon>
        <taxon>Bacillota</taxon>
        <taxon>Bacilli</taxon>
        <taxon>Bacillales</taxon>
        <taxon>Bacillaceae</taxon>
        <taxon>Terribacillus</taxon>
    </lineage>
</organism>
<feature type="transmembrane region" description="Helical" evidence="1">
    <location>
        <begin position="81"/>
        <end position="100"/>
    </location>
</feature>
<proteinExistence type="predicted"/>
<keyword evidence="1" id="KW-0472">Membrane</keyword>
<evidence type="ECO:0008006" key="4">
    <source>
        <dbReference type="Google" id="ProtNLM"/>
    </source>
</evidence>
<sequence>MQLRMLLSFLLLSFMALSFTTSSSIPLIDGLILLLAILSIHTGSFTRQFITLLSLSLAFGFFLLFYALFTHASLTEQVNYLLRHILVTVSMVLIWLTYGITSRYRTENIALKEKIQTLEKYAGSSQLLTLAEFKSRVKLISTGTRRRNEQNYYVLVSIVTPDKKSETTVSTSHIVSEGILGSIRAEFDLVTQVKGEQFLIFLQNTNESGCHIVIDRLMGKLREQFNLIDPPLICKIIEEDKIESILEMNTPSKGVAG</sequence>
<evidence type="ECO:0000313" key="3">
    <source>
        <dbReference type="Proteomes" id="UP000216013"/>
    </source>
</evidence>
<evidence type="ECO:0000256" key="1">
    <source>
        <dbReference type="SAM" id="Phobius"/>
    </source>
</evidence>
<evidence type="ECO:0000313" key="2">
    <source>
        <dbReference type="EMBL" id="PAD22670.1"/>
    </source>
</evidence>
<protein>
    <recommendedName>
        <fullName evidence="4">GGDEF domain-containing protein</fullName>
    </recommendedName>
</protein>
<keyword evidence="1" id="KW-0812">Transmembrane</keyword>
<comment type="caution">
    <text evidence="2">The sequence shown here is derived from an EMBL/GenBank/DDBJ whole genome shotgun (WGS) entry which is preliminary data.</text>
</comment>
<dbReference type="Proteomes" id="UP000216013">
    <property type="component" value="Unassembled WGS sequence"/>
</dbReference>
<dbReference type="AlphaFoldDB" id="A0A268AEY7"/>
<name>A0A268AEY7_9BACI</name>
<feature type="transmembrane region" description="Helical" evidence="1">
    <location>
        <begin position="48"/>
        <end position="69"/>
    </location>
</feature>
<gene>
    <name evidence="2" type="ORF">CHH64_02870</name>
</gene>
<dbReference type="RefSeq" id="WP_095260429.1">
    <property type="nucleotide sequence ID" value="NZ_NPBV01000002.1"/>
</dbReference>
<accession>A0A268AEY7</accession>